<reference evidence="1 2" key="1">
    <citation type="submission" date="2017-05" db="EMBL/GenBank/DDBJ databases">
        <title>Comparative genomic and metabolic analysis of manganese-oxidizing mechanisms in Celeribater manganoxidans DY25T: its adaption to the environment of polymetallic nodule.</title>
        <authorList>
            <person name="Wang X."/>
        </authorList>
    </citation>
    <scope>NUCLEOTIDE SEQUENCE [LARGE SCALE GENOMIC DNA]</scope>
    <source>
        <strain evidence="1 2">DY25</strain>
        <plasmid evidence="2">pdy25-c</plasmid>
    </source>
</reference>
<evidence type="ECO:0008006" key="3">
    <source>
        <dbReference type="Google" id="ProtNLM"/>
    </source>
</evidence>
<dbReference type="Gene3D" id="3.30.300.20">
    <property type="match status" value="2"/>
</dbReference>
<sequence>MSRLFRPLRKINTHRITKHAHHDAIQSTGDAIMPPSKATDILGNRPEPLIYDASGSAAHLSTEADQPHRCRMLAWSLSGFQKAAVIGNATTGRAWHMASDEGPNLNGWDAAPPPLGFLTVGLATAFAEEIQQLASNRGMATGALQIAVDNYYSVTGSMRARTMFGGALPFSVAVGTEYDVDDLDLFQLVRDGVHVSSVAGLFRDQTQGRFRVILNGTEIELSHPAPLGVVADPVDQCHATSAAAHGEALLASDGWSTKSTGAAPLHVLAAGETRANGSLALRQELKAPCGSAWRFVAGGAAAPDALSYVSAGIGFCFMTQLEILAAMHDVPVDALRLVQDTAFGPGGATGGTGKSPGFAPVETHLFVDAPRATAAQVSELVDLAERACYLHALCRTSVKPLVRSAGTKRKAS</sequence>
<organism evidence="1 2">
    <name type="scientific">Pacificitalea manganoxidans</name>
    <dbReference type="NCBI Taxonomy" id="1411902"/>
    <lineage>
        <taxon>Bacteria</taxon>
        <taxon>Pseudomonadati</taxon>
        <taxon>Pseudomonadota</taxon>
        <taxon>Alphaproteobacteria</taxon>
        <taxon>Rhodobacterales</taxon>
        <taxon>Paracoccaceae</taxon>
        <taxon>Pacificitalea</taxon>
    </lineage>
</organism>
<dbReference type="InterPro" id="IPR003718">
    <property type="entry name" value="OsmC/Ohr_fam"/>
</dbReference>
<protein>
    <recommendedName>
        <fullName evidence="3">OsmC-like protein</fullName>
    </recommendedName>
</protein>
<dbReference type="SUPFAM" id="SSF82784">
    <property type="entry name" value="OsmC-like"/>
    <property type="match status" value="2"/>
</dbReference>
<evidence type="ECO:0000313" key="2">
    <source>
        <dbReference type="Proteomes" id="UP000219050"/>
    </source>
</evidence>
<keyword evidence="2" id="KW-1185">Reference proteome</keyword>
<dbReference type="Proteomes" id="UP000219050">
    <property type="component" value="Plasmid pDY25-C"/>
</dbReference>
<gene>
    <name evidence="1" type="ORF">CBW24_17120</name>
</gene>
<proteinExistence type="predicted"/>
<dbReference type="InterPro" id="IPR015946">
    <property type="entry name" value="KH_dom-like_a/b"/>
</dbReference>
<name>A0A291M4L0_9RHOB</name>
<dbReference type="Pfam" id="PF02566">
    <property type="entry name" value="OsmC"/>
    <property type="match status" value="1"/>
</dbReference>
<dbReference type="InterPro" id="IPR036102">
    <property type="entry name" value="OsmC/Ohrsf"/>
</dbReference>
<evidence type="ECO:0000313" key="1">
    <source>
        <dbReference type="EMBL" id="ATI43860.1"/>
    </source>
</evidence>
<dbReference type="EMBL" id="CP021407">
    <property type="protein sequence ID" value="ATI43860.1"/>
    <property type="molecule type" value="Genomic_DNA"/>
</dbReference>
<accession>A0A291M4L0</accession>
<keyword evidence="1" id="KW-0614">Plasmid</keyword>
<geneLocation type="plasmid" evidence="2">
    <name>pdy25-c</name>
</geneLocation>
<dbReference type="KEGG" id="cmag:CBW24_17120"/>
<dbReference type="AlphaFoldDB" id="A0A291M4L0"/>